<protein>
    <submittedName>
        <fullName evidence="6">Glycosyltransferase involved in cell wall bisynthesis</fullName>
    </submittedName>
</protein>
<dbReference type="InterPro" id="IPR029044">
    <property type="entry name" value="Nucleotide-diphossugar_trans"/>
</dbReference>
<dbReference type="RefSeq" id="WP_090203292.1">
    <property type="nucleotide sequence ID" value="NZ_LT629777.1"/>
</dbReference>
<dbReference type="Gene3D" id="3.90.550.10">
    <property type="entry name" value="Spore Coat Polysaccharide Biosynthesis Protein SpsA, Chain A"/>
    <property type="match status" value="1"/>
</dbReference>
<name>A0A1H1RG68_9PSED</name>
<dbReference type="GeneID" id="300206315"/>
<evidence type="ECO:0000259" key="5">
    <source>
        <dbReference type="Pfam" id="PF00535"/>
    </source>
</evidence>
<dbReference type="AlphaFoldDB" id="A0A1H1RG68"/>
<keyword evidence="2" id="KW-0472">Membrane</keyword>
<evidence type="ECO:0000313" key="7">
    <source>
        <dbReference type="Proteomes" id="UP000199524"/>
    </source>
</evidence>
<reference evidence="7" key="1">
    <citation type="submission" date="2016-10" db="EMBL/GenBank/DDBJ databases">
        <authorList>
            <person name="Varghese N."/>
            <person name="Submissions S."/>
        </authorList>
    </citation>
    <scope>NUCLEOTIDE SEQUENCE [LARGE SCALE GENOMIC DNA]</scope>
    <source>
        <strain evidence="7">ATCC 23835</strain>
    </source>
</reference>
<dbReference type="Proteomes" id="UP000199524">
    <property type="component" value="Chromosome I"/>
</dbReference>
<organism evidence="6 7">
    <name type="scientific">Pseudomonas asplenii</name>
    <dbReference type="NCBI Taxonomy" id="53407"/>
    <lineage>
        <taxon>Bacteria</taxon>
        <taxon>Pseudomonadati</taxon>
        <taxon>Pseudomonadota</taxon>
        <taxon>Gammaproteobacteria</taxon>
        <taxon>Pseudomonadales</taxon>
        <taxon>Pseudomonadaceae</taxon>
        <taxon>Pseudomonas</taxon>
    </lineage>
</organism>
<keyword evidence="3" id="KW-0328">Glycosyltransferase</keyword>
<keyword evidence="2" id="KW-1003">Cell membrane</keyword>
<comment type="similarity">
    <text evidence="1">Belongs to the glycosyltransferase 2 family.</text>
</comment>
<evidence type="ECO:0000256" key="2">
    <source>
        <dbReference type="ARBA" id="ARBA00022519"/>
    </source>
</evidence>
<evidence type="ECO:0000256" key="3">
    <source>
        <dbReference type="ARBA" id="ARBA00022676"/>
    </source>
</evidence>
<evidence type="ECO:0000256" key="4">
    <source>
        <dbReference type="ARBA" id="ARBA00022679"/>
    </source>
</evidence>
<keyword evidence="7" id="KW-1185">Reference proteome</keyword>
<keyword evidence="2" id="KW-0997">Cell inner membrane</keyword>
<proteinExistence type="inferred from homology"/>
<sequence length="359" mass="40799">MDSSFQADVLSGRIKPLISVVLPVYNGQPFLVEAIDSILAQSVTDFELIVIDDGSSDGSLGILREYERKDPRVRVFTQKNQGLTSTLNKALELAEGQWVARMDQDDIALPFRFERQLDYLVHSNVDLVGSWVKRFGSSDQRTVRLPESEAAIKMEMLFGSPFAHPTVMMSADLARQLRYDPSCDKAEDYDLWVRAAIAGWKMANVPEVLLLYRVHPAQISTAASNRQALLSQGIKQRYWEHVFERLGKDKSCIQSIVAVRSPGSKVDIEAIDTALREVLQSCDEDARSIVLSHALRIYFRVAADCPDIVSRWKNLSNDPLNKASFRTLLTLRLLRLFRVRPDGRLFNSLRHWLIALFYR</sequence>
<keyword evidence="4 6" id="KW-0808">Transferase</keyword>
<dbReference type="EMBL" id="LT629777">
    <property type="protein sequence ID" value="SDS34663.1"/>
    <property type="molecule type" value="Genomic_DNA"/>
</dbReference>
<dbReference type="InterPro" id="IPR050834">
    <property type="entry name" value="Glycosyltransf_2"/>
</dbReference>
<dbReference type="PANTHER" id="PTHR43685">
    <property type="entry name" value="GLYCOSYLTRANSFERASE"/>
    <property type="match status" value="1"/>
</dbReference>
<gene>
    <name evidence="6" type="ORF">SAMN05216598_1297</name>
</gene>
<dbReference type="InterPro" id="IPR001173">
    <property type="entry name" value="Glyco_trans_2-like"/>
</dbReference>
<feature type="domain" description="Glycosyltransferase 2-like" evidence="5">
    <location>
        <begin position="19"/>
        <end position="144"/>
    </location>
</feature>
<dbReference type="PANTHER" id="PTHR43685:SF5">
    <property type="entry name" value="GLYCOSYLTRANSFERASE EPSE-RELATED"/>
    <property type="match status" value="1"/>
</dbReference>
<dbReference type="SUPFAM" id="SSF53448">
    <property type="entry name" value="Nucleotide-diphospho-sugar transferases"/>
    <property type="match status" value="1"/>
</dbReference>
<evidence type="ECO:0000256" key="1">
    <source>
        <dbReference type="ARBA" id="ARBA00006739"/>
    </source>
</evidence>
<evidence type="ECO:0000313" key="6">
    <source>
        <dbReference type="EMBL" id="SDS34663.1"/>
    </source>
</evidence>
<dbReference type="GO" id="GO:0016757">
    <property type="term" value="F:glycosyltransferase activity"/>
    <property type="evidence" value="ECO:0007669"/>
    <property type="project" value="UniProtKB-KW"/>
</dbReference>
<accession>A0A1H1RG68</accession>
<dbReference type="Pfam" id="PF00535">
    <property type="entry name" value="Glycos_transf_2"/>
    <property type="match status" value="1"/>
</dbReference>